<proteinExistence type="inferred from homology"/>
<protein>
    <submittedName>
        <fullName evidence="9">Acyl-CoA dehydrogenase family protein</fullName>
    </submittedName>
</protein>
<evidence type="ECO:0000256" key="5">
    <source>
        <dbReference type="ARBA" id="ARBA00023002"/>
    </source>
</evidence>
<keyword evidence="3" id="KW-0285">Flavoprotein</keyword>
<evidence type="ECO:0000256" key="2">
    <source>
        <dbReference type="ARBA" id="ARBA00009347"/>
    </source>
</evidence>
<evidence type="ECO:0000256" key="3">
    <source>
        <dbReference type="ARBA" id="ARBA00022630"/>
    </source>
</evidence>
<keyword evidence="10" id="KW-1185">Reference proteome</keyword>
<evidence type="ECO:0000313" key="10">
    <source>
        <dbReference type="Proteomes" id="UP001221208"/>
    </source>
</evidence>
<dbReference type="Pfam" id="PF00441">
    <property type="entry name" value="Acyl-CoA_dh_1"/>
    <property type="match status" value="1"/>
</dbReference>
<dbReference type="RefSeq" id="WP_273673342.1">
    <property type="nucleotide sequence ID" value="NZ_JAQQXR010000009.1"/>
</dbReference>
<dbReference type="PANTHER" id="PTHR43292">
    <property type="entry name" value="ACYL-COA DEHYDROGENASE"/>
    <property type="match status" value="1"/>
</dbReference>
<dbReference type="InterPro" id="IPR052161">
    <property type="entry name" value="Mycobact_Acyl-CoA_DH"/>
</dbReference>
<evidence type="ECO:0000256" key="4">
    <source>
        <dbReference type="ARBA" id="ARBA00022827"/>
    </source>
</evidence>
<dbReference type="Gene3D" id="2.40.110.10">
    <property type="entry name" value="Butyryl-CoA Dehydrogenase, subunit A, domain 2"/>
    <property type="match status" value="1"/>
</dbReference>
<feature type="domain" description="Acyl-CoA dehydrogenase/oxidase C-terminal" evidence="6">
    <location>
        <begin position="231"/>
        <end position="393"/>
    </location>
</feature>
<keyword evidence="5" id="KW-0560">Oxidoreductase</keyword>
<accession>A0ABT5K4N8</accession>
<reference evidence="9 10" key="1">
    <citation type="submission" date="2022-10" db="EMBL/GenBank/DDBJ databases">
        <title>Janthinobacterium sp. hw3 Genome sequencing.</title>
        <authorList>
            <person name="Park S."/>
        </authorList>
    </citation>
    <scope>NUCLEOTIDE SEQUENCE [LARGE SCALE GENOMIC DNA]</scope>
    <source>
        <strain evidence="10">hw3</strain>
    </source>
</reference>
<dbReference type="InterPro" id="IPR013786">
    <property type="entry name" value="AcylCoA_DH/ox_N"/>
</dbReference>
<dbReference type="Gene3D" id="1.20.140.10">
    <property type="entry name" value="Butyryl-CoA Dehydrogenase, subunit A, domain 3"/>
    <property type="match status" value="1"/>
</dbReference>
<dbReference type="InterPro" id="IPR046373">
    <property type="entry name" value="Acyl-CoA_Oxase/DH_mid-dom_sf"/>
</dbReference>
<comment type="caution">
    <text evidence="9">The sequence shown here is derived from an EMBL/GenBank/DDBJ whole genome shotgun (WGS) entry which is preliminary data.</text>
</comment>
<dbReference type="EMBL" id="JAQQXR010000009">
    <property type="protein sequence ID" value="MDC8759889.1"/>
    <property type="molecule type" value="Genomic_DNA"/>
</dbReference>
<feature type="domain" description="Acyl-CoA dehydrogenase/oxidase N-terminal" evidence="8">
    <location>
        <begin position="6"/>
        <end position="120"/>
    </location>
</feature>
<organism evidence="9 10">
    <name type="scientific">Janthinobacterium fluminis</name>
    <dbReference type="NCBI Taxonomy" id="2987524"/>
    <lineage>
        <taxon>Bacteria</taxon>
        <taxon>Pseudomonadati</taxon>
        <taxon>Pseudomonadota</taxon>
        <taxon>Betaproteobacteria</taxon>
        <taxon>Burkholderiales</taxon>
        <taxon>Oxalobacteraceae</taxon>
        <taxon>Janthinobacterium</taxon>
    </lineage>
</organism>
<evidence type="ECO:0000313" key="9">
    <source>
        <dbReference type="EMBL" id="MDC8759889.1"/>
    </source>
</evidence>
<dbReference type="PANTHER" id="PTHR43292:SF3">
    <property type="entry name" value="ACYL-COA DEHYDROGENASE FADE29"/>
    <property type="match status" value="1"/>
</dbReference>
<dbReference type="InterPro" id="IPR009100">
    <property type="entry name" value="AcylCoA_DH/oxidase_NM_dom_sf"/>
</dbReference>
<dbReference type="InterPro" id="IPR036250">
    <property type="entry name" value="AcylCo_DH-like_C"/>
</dbReference>
<dbReference type="InterPro" id="IPR006091">
    <property type="entry name" value="Acyl-CoA_Oxase/DH_mid-dom"/>
</dbReference>
<dbReference type="Proteomes" id="UP001221208">
    <property type="component" value="Unassembled WGS sequence"/>
</dbReference>
<sequence>MDLNYTAEDAAFRDTVRAFLDANLPAQLQQKVRRHLRLSKDDIVRWHRIVAGQGWAAPGWPVEYGGTGWNAVQRHIWEDECARAGTPPILPFGINMVAPVIMAFGNDAQKAYYLPRILSCEDWWCQGYSEPGAGSDLASLKTTAERDGDVYVVNGQKTWTTLGQHADMIFCLVRTDGGVRKQEGISFLLIDMRTPGITVRPIIMLDEDHEVNEVFFDNVRVPVQNLVGQENRGWTYAKYLLGHERTGIAAVGRSRRELLLLKELAMARPKHGKPLLDDPLFAAKVATLEIELMALEMTVLRVIAGEDKGPGPQASMLKVRGSEIQQQLTELMLEAAGPQGLPFDPAYLHGAAAHSAAGDDAAAPLAAYYFNYRKTSIYGGSNEIQKNIITQMILGL</sequence>
<comment type="cofactor">
    <cofactor evidence="1">
        <name>FAD</name>
        <dbReference type="ChEBI" id="CHEBI:57692"/>
    </cofactor>
</comment>
<name>A0ABT5K4N8_9BURK</name>
<evidence type="ECO:0000256" key="1">
    <source>
        <dbReference type="ARBA" id="ARBA00001974"/>
    </source>
</evidence>
<gene>
    <name evidence="9" type="ORF">OIK44_20075</name>
</gene>
<dbReference type="InterPro" id="IPR037069">
    <property type="entry name" value="AcylCoA_DH/ox_N_sf"/>
</dbReference>
<keyword evidence="4" id="KW-0274">FAD</keyword>
<evidence type="ECO:0000259" key="7">
    <source>
        <dbReference type="Pfam" id="PF02770"/>
    </source>
</evidence>
<dbReference type="SUPFAM" id="SSF47203">
    <property type="entry name" value="Acyl-CoA dehydrogenase C-terminal domain-like"/>
    <property type="match status" value="1"/>
</dbReference>
<evidence type="ECO:0000259" key="6">
    <source>
        <dbReference type="Pfam" id="PF00441"/>
    </source>
</evidence>
<dbReference type="Pfam" id="PF02770">
    <property type="entry name" value="Acyl-CoA_dh_M"/>
    <property type="match status" value="1"/>
</dbReference>
<comment type="similarity">
    <text evidence="2">Belongs to the acyl-CoA dehydrogenase family.</text>
</comment>
<dbReference type="Gene3D" id="1.10.540.10">
    <property type="entry name" value="Acyl-CoA dehydrogenase/oxidase, N-terminal domain"/>
    <property type="match status" value="1"/>
</dbReference>
<dbReference type="InterPro" id="IPR009075">
    <property type="entry name" value="AcylCo_DH/oxidase_C"/>
</dbReference>
<evidence type="ECO:0000259" key="8">
    <source>
        <dbReference type="Pfam" id="PF02771"/>
    </source>
</evidence>
<feature type="domain" description="Acyl-CoA oxidase/dehydrogenase middle" evidence="7">
    <location>
        <begin position="125"/>
        <end position="219"/>
    </location>
</feature>
<dbReference type="SUPFAM" id="SSF56645">
    <property type="entry name" value="Acyl-CoA dehydrogenase NM domain-like"/>
    <property type="match status" value="1"/>
</dbReference>
<dbReference type="Pfam" id="PF02771">
    <property type="entry name" value="Acyl-CoA_dh_N"/>
    <property type="match status" value="1"/>
</dbReference>